<name>A0A1M5S129_9FLAO</name>
<evidence type="ECO:0000313" key="1">
    <source>
        <dbReference type="EMBL" id="SHH32186.1"/>
    </source>
</evidence>
<keyword evidence="2" id="KW-1185">Reference proteome</keyword>
<gene>
    <name evidence="1" type="ORF">SAMN05444148_1745</name>
</gene>
<proteinExistence type="predicted"/>
<organism evidence="1 2">
    <name type="scientific">Winogradskyella jejuensis</name>
    <dbReference type="NCBI Taxonomy" id="1089305"/>
    <lineage>
        <taxon>Bacteria</taxon>
        <taxon>Pseudomonadati</taxon>
        <taxon>Bacteroidota</taxon>
        <taxon>Flavobacteriia</taxon>
        <taxon>Flavobacteriales</taxon>
        <taxon>Flavobacteriaceae</taxon>
        <taxon>Winogradskyella</taxon>
    </lineage>
</organism>
<accession>A0A1M5S129</accession>
<dbReference type="STRING" id="1089305.SAMN05444148_1745"/>
<reference evidence="2" key="1">
    <citation type="submission" date="2016-11" db="EMBL/GenBank/DDBJ databases">
        <authorList>
            <person name="Varghese N."/>
            <person name="Submissions S."/>
        </authorList>
    </citation>
    <scope>NUCLEOTIDE SEQUENCE [LARGE SCALE GENOMIC DNA]</scope>
    <source>
        <strain evidence="2">DSM 25330</strain>
    </source>
</reference>
<dbReference type="Proteomes" id="UP000184522">
    <property type="component" value="Unassembled WGS sequence"/>
</dbReference>
<evidence type="ECO:0000313" key="2">
    <source>
        <dbReference type="Proteomes" id="UP000184522"/>
    </source>
</evidence>
<protein>
    <submittedName>
        <fullName evidence="1">Uncharacterized protein</fullName>
    </submittedName>
</protein>
<dbReference type="AlphaFoldDB" id="A0A1M5S129"/>
<sequence length="84" mass="10163">MLKNNDEINYDNCHIYLLILKLKKIKPSKTAVLRVKFPLSFKNSSQNPLQMFQLKTIYTIYDNKIKHKIRNKSFYLKLDSFFYL</sequence>
<dbReference type="EMBL" id="FQWS01000002">
    <property type="protein sequence ID" value="SHH32186.1"/>
    <property type="molecule type" value="Genomic_DNA"/>
</dbReference>